<feature type="transmembrane region" description="Helical" evidence="5">
    <location>
        <begin position="180"/>
        <end position="200"/>
    </location>
</feature>
<dbReference type="EMBL" id="AP012204">
    <property type="protein sequence ID" value="BAK36548.1"/>
    <property type="molecule type" value="Genomic_DNA"/>
</dbReference>
<evidence type="ECO:0000256" key="4">
    <source>
        <dbReference type="ARBA" id="ARBA00023136"/>
    </source>
</evidence>
<dbReference type="InterPro" id="IPR049453">
    <property type="entry name" value="Memb_transporter_dom"/>
</dbReference>
<keyword evidence="4 5" id="KW-0472">Membrane</keyword>
<proteinExistence type="predicted"/>
<dbReference type="HOGENOM" id="CLU_813206_0_0_11"/>
<evidence type="ECO:0000256" key="1">
    <source>
        <dbReference type="ARBA" id="ARBA00004141"/>
    </source>
</evidence>
<accession>F5XN98</accession>
<feature type="transmembrane region" description="Helical" evidence="5">
    <location>
        <begin position="68"/>
        <end position="86"/>
    </location>
</feature>
<dbReference type="OrthoDB" id="3829429at2"/>
<dbReference type="STRING" id="1032480.MLP_35340"/>
<keyword evidence="8" id="KW-1185">Reference proteome</keyword>
<dbReference type="eggNOG" id="ENOG5031162">
    <property type="taxonomic scope" value="Bacteria"/>
</dbReference>
<evidence type="ECO:0000256" key="5">
    <source>
        <dbReference type="SAM" id="Phobius"/>
    </source>
</evidence>
<evidence type="ECO:0000313" key="7">
    <source>
        <dbReference type="EMBL" id="BAK36548.1"/>
    </source>
</evidence>
<dbReference type="KEGG" id="mph:MLP_35340"/>
<comment type="subcellular location">
    <subcellularLocation>
        <location evidence="1">Membrane</location>
        <topology evidence="1">Multi-pass membrane protein</topology>
    </subcellularLocation>
</comment>
<sequence length="335" mass="34433">MSTSEPGQRSQPPGLTWSWGHALVGAVYAIPAAVVAMIDPALGVPLAVGVLPAAIIGIPARRRERIRILLIGTLAGASVFVGGLLSHLPMPATAVLLAATVAAAALTASMASAGRVVLALCAPMVGVGLSYGDYAESIATFALLTAGAAFAWVVALCWPERAAPERPQTPLPPRHAMLGYGARMGVAAALTYAIAASLGLDHPGWAPAACLLVARPQLDLLQQRGVARVLSVTVGALAAVLLLWLQPSNATLAFVCVAMLGAIAGTAGSRWYITSAFTTLLVFVMLLNGHTDETVAKVNERVGETVLGVAAAYLFGWAIPVLRSRLTRQTGEPTG</sequence>
<dbReference type="Pfam" id="PF13515">
    <property type="entry name" value="FUSC_2"/>
    <property type="match status" value="1"/>
</dbReference>
<dbReference type="AlphaFoldDB" id="F5XN98"/>
<feature type="transmembrane region" description="Helical" evidence="5">
    <location>
        <begin position="92"/>
        <end position="109"/>
    </location>
</feature>
<evidence type="ECO:0000259" key="6">
    <source>
        <dbReference type="Pfam" id="PF13515"/>
    </source>
</evidence>
<protein>
    <recommendedName>
        <fullName evidence="6">Integral membrane bound transporter domain-containing protein</fullName>
    </recommendedName>
</protein>
<feature type="transmembrane region" description="Helical" evidence="5">
    <location>
        <begin position="26"/>
        <end position="56"/>
    </location>
</feature>
<feature type="transmembrane region" description="Helical" evidence="5">
    <location>
        <begin position="138"/>
        <end position="159"/>
    </location>
</feature>
<feature type="transmembrane region" description="Helical" evidence="5">
    <location>
        <begin position="252"/>
        <end position="285"/>
    </location>
</feature>
<feature type="transmembrane region" description="Helical" evidence="5">
    <location>
        <begin position="225"/>
        <end position="245"/>
    </location>
</feature>
<evidence type="ECO:0000256" key="3">
    <source>
        <dbReference type="ARBA" id="ARBA00022989"/>
    </source>
</evidence>
<gene>
    <name evidence="7" type="ordered locus">MLP_35340</name>
</gene>
<evidence type="ECO:0000256" key="2">
    <source>
        <dbReference type="ARBA" id="ARBA00022692"/>
    </source>
</evidence>
<dbReference type="GO" id="GO:0016020">
    <property type="term" value="C:membrane"/>
    <property type="evidence" value="ECO:0007669"/>
    <property type="project" value="UniProtKB-SubCell"/>
</dbReference>
<dbReference type="Proteomes" id="UP000007947">
    <property type="component" value="Chromosome"/>
</dbReference>
<reference evidence="7 8" key="1">
    <citation type="submission" date="2011-05" db="EMBL/GenBank/DDBJ databases">
        <title>Whole genome sequence of Microlunatus phosphovorus NM-1.</title>
        <authorList>
            <person name="Hosoyama A."/>
            <person name="Sasaki K."/>
            <person name="Harada T."/>
            <person name="Igarashi R."/>
            <person name="Kawakoshi A."/>
            <person name="Sasagawa M."/>
            <person name="Fukada J."/>
            <person name="Nakamura S."/>
            <person name="Katano Y."/>
            <person name="Hanada S."/>
            <person name="Kamagata Y."/>
            <person name="Nakamura N."/>
            <person name="Yamazaki S."/>
            <person name="Fujita N."/>
        </authorList>
    </citation>
    <scope>NUCLEOTIDE SEQUENCE [LARGE SCALE GENOMIC DNA]</scope>
    <source>
        <strain evidence="8">ATCC 700054 / DSM 10555 / JCM 9379 / NBRC 101784 / NCIMB 13414 / VKM Ac-1990 / NM-1</strain>
    </source>
</reference>
<name>F5XN98_MICPN</name>
<organism evidence="7 8">
    <name type="scientific">Microlunatus phosphovorus (strain ATCC 700054 / DSM 10555 / JCM 9379 / NBRC 101784 / NCIMB 13414 / VKM Ac-1990 / NM-1)</name>
    <dbReference type="NCBI Taxonomy" id="1032480"/>
    <lineage>
        <taxon>Bacteria</taxon>
        <taxon>Bacillati</taxon>
        <taxon>Actinomycetota</taxon>
        <taxon>Actinomycetes</taxon>
        <taxon>Propionibacteriales</taxon>
        <taxon>Propionibacteriaceae</taxon>
        <taxon>Microlunatus</taxon>
    </lineage>
</organism>
<feature type="transmembrane region" description="Helical" evidence="5">
    <location>
        <begin position="305"/>
        <end position="322"/>
    </location>
</feature>
<keyword evidence="3 5" id="KW-1133">Transmembrane helix</keyword>
<keyword evidence="2 5" id="KW-0812">Transmembrane</keyword>
<evidence type="ECO:0000313" key="8">
    <source>
        <dbReference type="Proteomes" id="UP000007947"/>
    </source>
</evidence>
<feature type="domain" description="Integral membrane bound transporter" evidence="6">
    <location>
        <begin position="191"/>
        <end position="314"/>
    </location>
</feature>
<dbReference type="RefSeq" id="WP_013864403.1">
    <property type="nucleotide sequence ID" value="NC_015635.1"/>
</dbReference>